<keyword evidence="3" id="KW-1185">Reference proteome</keyword>
<evidence type="ECO:0000256" key="1">
    <source>
        <dbReference type="SAM" id="Phobius"/>
    </source>
</evidence>
<keyword evidence="1" id="KW-0812">Transmembrane</keyword>
<gene>
    <name evidence="2" type="ORF">F7725_010492</name>
</gene>
<comment type="caution">
    <text evidence="2">The sequence shown here is derived from an EMBL/GenBank/DDBJ whole genome shotgun (WGS) entry which is preliminary data.</text>
</comment>
<proteinExistence type="predicted"/>
<organism evidence="2 3">
    <name type="scientific">Dissostichus mawsoni</name>
    <name type="common">Antarctic cod</name>
    <dbReference type="NCBI Taxonomy" id="36200"/>
    <lineage>
        <taxon>Eukaryota</taxon>
        <taxon>Metazoa</taxon>
        <taxon>Chordata</taxon>
        <taxon>Craniata</taxon>
        <taxon>Vertebrata</taxon>
        <taxon>Euteleostomi</taxon>
        <taxon>Actinopterygii</taxon>
        <taxon>Neopterygii</taxon>
        <taxon>Teleostei</taxon>
        <taxon>Neoteleostei</taxon>
        <taxon>Acanthomorphata</taxon>
        <taxon>Eupercaria</taxon>
        <taxon>Perciformes</taxon>
        <taxon>Notothenioidei</taxon>
        <taxon>Nototheniidae</taxon>
        <taxon>Dissostichus</taxon>
    </lineage>
</organism>
<name>A0A7J5XNS6_DISMA</name>
<dbReference type="AlphaFoldDB" id="A0A7J5XNS6"/>
<sequence>MAVDGVVGLVSAASVSPSWVSAAASSSPSASSGVGSRAPLLPAERWPFHGPVAGGMLTIPAAELVVAVSTSIAASLFSITTTTPIWPTTIAAPSVSSAAAIASAISVVVVSAVVSGAVAILISPHASAPSAPRLHPAPAGRLHLLLGQGFLHLNLVSIDGVEFHHHCFVCGIVVVEVNKAEAPLLPGLLLRDDFGLLDFTVLGEMLGQVFLLDVVFQSTDEDFLNLGEGLWFVRVFSRHGPLHLHAAAVHCVRPCRHCCVGLLWCRVGHKAETTGPLQLLVHHHHAVGEGTVLLEVFAKTIVVGVNVETSDKKFAKLRSRCSTIIRSMRFFFHRLTEAGWSLLCSFRALSFSTTPSSSDTTESTTGKLLSVFSSSATTIVT</sequence>
<dbReference type="EMBL" id="JAAKFY010000022">
    <property type="protein sequence ID" value="KAF3838724.1"/>
    <property type="molecule type" value="Genomic_DNA"/>
</dbReference>
<accession>A0A7J5XNS6</accession>
<reference evidence="2 3" key="1">
    <citation type="submission" date="2020-03" db="EMBL/GenBank/DDBJ databases">
        <title>Dissostichus mawsoni Genome sequencing and assembly.</title>
        <authorList>
            <person name="Park H."/>
        </authorList>
    </citation>
    <scope>NUCLEOTIDE SEQUENCE [LARGE SCALE GENOMIC DNA]</scope>
    <source>
        <strain evidence="2">DM0001</strain>
        <tissue evidence="2">Muscle</tissue>
    </source>
</reference>
<evidence type="ECO:0000313" key="2">
    <source>
        <dbReference type="EMBL" id="KAF3838724.1"/>
    </source>
</evidence>
<evidence type="ECO:0000313" key="3">
    <source>
        <dbReference type="Proteomes" id="UP000518266"/>
    </source>
</evidence>
<protein>
    <submittedName>
        <fullName evidence="2">Uncharacterized protein</fullName>
    </submittedName>
</protein>
<keyword evidence="1" id="KW-1133">Transmembrane helix</keyword>
<feature type="transmembrane region" description="Helical" evidence="1">
    <location>
        <begin position="98"/>
        <end position="122"/>
    </location>
</feature>
<feature type="transmembrane region" description="Helical" evidence="1">
    <location>
        <begin position="57"/>
        <end position="77"/>
    </location>
</feature>
<dbReference type="OrthoDB" id="10286729at2759"/>
<dbReference type="Proteomes" id="UP000518266">
    <property type="component" value="Unassembled WGS sequence"/>
</dbReference>
<keyword evidence="1" id="KW-0472">Membrane</keyword>